<evidence type="ECO:0000256" key="4">
    <source>
        <dbReference type="ARBA" id="ARBA00023136"/>
    </source>
</evidence>
<dbReference type="PANTHER" id="PTHR36985:SF1">
    <property type="entry name" value="TRANSLOCATION AND ASSEMBLY MODULE SUBUNIT TAMB"/>
    <property type="match status" value="1"/>
</dbReference>
<dbReference type="GO" id="GO:0005886">
    <property type="term" value="C:plasma membrane"/>
    <property type="evidence" value="ECO:0007669"/>
    <property type="project" value="InterPro"/>
</dbReference>
<evidence type="ECO:0000256" key="5">
    <source>
        <dbReference type="SAM" id="Phobius"/>
    </source>
</evidence>
<protein>
    <recommendedName>
        <fullName evidence="6">Translocation and assembly module TamB C-terminal domain-containing protein</fullName>
    </recommendedName>
</protein>
<keyword evidence="2 5" id="KW-0812">Transmembrane</keyword>
<evidence type="ECO:0000259" key="6">
    <source>
        <dbReference type="Pfam" id="PF04357"/>
    </source>
</evidence>
<proteinExistence type="predicted"/>
<feature type="domain" description="Translocation and assembly module TamB C-terminal" evidence="6">
    <location>
        <begin position="1008"/>
        <end position="1182"/>
    </location>
</feature>
<dbReference type="GO" id="GO:0009306">
    <property type="term" value="P:protein secretion"/>
    <property type="evidence" value="ECO:0007669"/>
    <property type="project" value="InterPro"/>
</dbReference>
<evidence type="ECO:0000313" key="8">
    <source>
        <dbReference type="Proteomes" id="UP000626148"/>
    </source>
</evidence>
<dbReference type="Pfam" id="PF04357">
    <property type="entry name" value="TamB"/>
    <property type="match status" value="2"/>
</dbReference>
<reference evidence="7" key="1">
    <citation type="journal article" date="2014" name="Int. J. Syst. Evol. Microbiol.">
        <title>Complete genome sequence of Corynebacterium casei LMG S-19264T (=DSM 44701T), isolated from a smear-ripened cheese.</title>
        <authorList>
            <consortium name="US DOE Joint Genome Institute (JGI-PGF)"/>
            <person name="Walter F."/>
            <person name="Albersmeier A."/>
            <person name="Kalinowski J."/>
            <person name="Ruckert C."/>
        </authorList>
    </citation>
    <scope>NUCLEOTIDE SEQUENCE</scope>
    <source>
        <strain evidence="7">KCTC 22169</strain>
    </source>
</reference>
<dbReference type="RefSeq" id="WP_189607168.1">
    <property type="nucleotide sequence ID" value="NZ_BMXR01000002.1"/>
</dbReference>
<evidence type="ECO:0000313" key="7">
    <source>
        <dbReference type="EMBL" id="GGX43354.1"/>
    </source>
</evidence>
<feature type="domain" description="Translocation and assembly module TamB C-terminal" evidence="6">
    <location>
        <begin position="1211"/>
        <end position="1557"/>
    </location>
</feature>
<evidence type="ECO:0000256" key="2">
    <source>
        <dbReference type="ARBA" id="ARBA00022692"/>
    </source>
</evidence>
<evidence type="ECO:0000256" key="1">
    <source>
        <dbReference type="ARBA" id="ARBA00004167"/>
    </source>
</evidence>
<keyword evidence="3 5" id="KW-1133">Transmembrane helix</keyword>
<gene>
    <name evidence="7" type="ORF">GCM10007392_07610</name>
</gene>
<reference evidence="7" key="2">
    <citation type="submission" date="2020-09" db="EMBL/GenBank/DDBJ databases">
        <authorList>
            <person name="Sun Q."/>
            <person name="Kim S."/>
        </authorList>
    </citation>
    <scope>NUCLEOTIDE SEQUENCE</scope>
    <source>
        <strain evidence="7">KCTC 22169</strain>
    </source>
</reference>
<name>A0A918K283_9GAMM</name>
<organism evidence="7 8">
    <name type="scientific">Saccharospirillum salsuginis</name>
    <dbReference type="NCBI Taxonomy" id="418750"/>
    <lineage>
        <taxon>Bacteria</taxon>
        <taxon>Pseudomonadati</taxon>
        <taxon>Pseudomonadota</taxon>
        <taxon>Gammaproteobacteria</taxon>
        <taxon>Oceanospirillales</taxon>
        <taxon>Saccharospirillaceae</taxon>
        <taxon>Saccharospirillum</taxon>
    </lineage>
</organism>
<keyword evidence="4 5" id="KW-0472">Membrane</keyword>
<dbReference type="InterPro" id="IPR007452">
    <property type="entry name" value="TamB_C"/>
</dbReference>
<keyword evidence="8" id="KW-1185">Reference proteome</keyword>
<dbReference type="EMBL" id="BMXR01000002">
    <property type="protein sequence ID" value="GGX43354.1"/>
    <property type="molecule type" value="Genomic_DNA"/>
</dbReference>
<accession>A0A918K283</accession>
<comment type="caution">
    <text evidence="7">The sequence shown here is derived from an EMBL/GenBank/DDBJ whole genome shotgun (WGS) entry which is preliminary data.</text>
</comment>
<sequence length="1557" mass="170295">MAVRLRKVALHAWLWTLAALLALIVLIIVATGLVLGTERGRLLILEQAELWLPRLTDQTLVIENASVPSLGDWRLGRVTWQAGDSGPRVSLSDARLQFRPRYLFQRRLWVDALTAGGVQVTLPESVSTEPEPSEGGSFSLPELQALWPSIPPIRLEKLQVDRLALNLPGRSPLITSVDSDAQINWGSWPARLNLSLRQGERSDLSLSVAVDAVDSLRVTGTVRSPADSDWANWLDWPLDDALAGQWDIELRTGEAGYEANIRDLVLPWREYQLSANGSVSVDPSLSRVFLSELSLAVDGHSARVHGFLEADRSDLTLRFDDMPLGLANGLIPIEGLDGSLAANGRLTGGWRSPRFEGEAAFDGQLQGETVTVETRSRATADGVMLETADLAWGEARVSASGAIQWTDRRIDLDLNWRDVADSRWQPWVPGWPSDLSLRTSGEGRLSGALSDPTLDASVQVDGSYREQSLSLTSAVRLSRRDLALNGLALTTDQGRVDGHAELTFADLTFTAGTRLDDVRSRWLDSLGIQLPVEQDWGATGDLTWSGTLTDPRAEGDLNVVGQWQQQPMNAQLRLDEVTLRHLTLGESQLTLSDARARLSGGVDWQQQQLDLRARLQQLRLRQVRPFLPEMPVWLDNLRGGTSGDLTVAGPWTAPSVVGDLVFEGEWQERPLRLDLDVSAPERERWQVRNARLKWGDLSADFQGDLQPFEPSLNGRFNIAGFKPSDLTVLPMKVPATVSELSGRARASGTISGSLMAPTLTGSVGFDGQWQGANLKLDGDIQHLDPQRVQLDNMTLRSGKARLTARGAVDFDPLSFDLHTELTDLQWQQLESWVPKPEGLPLETLSANASGELTLTGDWPRPRVDGQLNARGDYLNQSFQLDWRGQGGLAGALAHQVQMNWGQADLTADLDTEGDTVDGLLRLSNFQVAQMRALGVPLGPQLTGQASADVQISGAITDPSIDATVSADGTWRPPSAVFASDTAWNIDVEADGQLDDWRIERGQADLGPAGRISVQGSGTMNSIDLTVNLDAPELRYWLPDESRWIGSLSGRLNIAGTPAAPDISADLEWDSARWPLAMTVTAQTDDGQHGLQARLTKDGAERLSVDVSTAQTALSAWRDDISERRFEADATIDTDAESLSLLLQQSAEQDFRGDISGRLSIVGSLAQPEWEGEARFRNGRYENANYGTVLSDISANLTANNRTLELSLDAGDDGSGNVSLDGTVNWPEDRTEWWMPELDLSLDTRNAHLVRRADIDATVNGGLTVEGPWRDLTVAGELEVMPLTIKLSSFLQSSVPSLNVVRTSQETEQDESIRATPYAPSGQWQVRIRVDRRAQIYGQGLEAELGGETDLTDSLTSPEVGGRFEVIRGTYTAFGKIFQIESGTVQIQGSQIMLDIDAVYEGPELTVDLRITGNQDRLDLTMTSTPPLSNDELLARLLFGKRIEEMTAVQALQLASALNSLRNPGSGLDLFGTTRELLGLDALTIDSGTNEAGETGVNVQAGKYLSDRLYLQVESGVRTDETFSSRLQYQVTPNVNFEFYTQGEIGSGGVELNWKNDY</sequence>
<dbReference type="Proteomes" id="UP000626148">
    <property type="component" value="Unassembled WGS sequence"/>
</dbReference>
<evidence type="ECO:0000256" key="3">
    <source>
        <dbReference type="ARBA" id="ARBA00022989"/>
    </source>
</evidence>
<dbReference type="PANTHER" id="PTHR36985">
    <property type="entry name" value="TRANSLOCATION AND ASSEMBLY MODULE SUBUNIT TAMB"/>
    <property type="match status" value="1"/>
</dbReference>
<feature type="transmembrane region" description="Helical" evidence="5">
    <location>
        <begin position="12"/>
        <end position="35"/>
    </location>
</feature>
<comment type="subcellular location">
    <subcellularLocation>
        <location evidence="1">Membrane</location>
        <topology evidence="1">Single-pass membrane protein</topology>
    </subcellularLocation>
</comment>